<evidence type="ECO:0000313" key="3">
    <source>
        <dbReference type="Proteomes" id="UP000196368"/>
    </source>
</evidence>
<keyword evidence="1" id="KW-1133">Transmembrane helix</keyword>
<dbReference type="AlphaFoldDB" id="A0A1Y4DJF4"/>
<feature type="transmembrane region" description="Helical" evidence="1">
    <location>
        <begin position="33"/>
        <end position="51"/>
    </location>
</feature>
<dbReference type="EMBL" id="NFJD01000002">
    <property type="protein sequence ID" value="OUO57068.1"/>
    <property type="molecule type" value="Genomic_DNA"/>
</dbReference>
<evidence type="ECO:0000256" key="1">
    <source>
        <dbReference type="SAM" id="Phobius"/>
    </source>
</evidence>
<proteinExistence type="predicted"/>
<dbReference type="Proteomes" id="UP000196368">
    <property type="component" value="Unassembled WGS sequence"/>
</dbReference>
<evidence type="ECO:0000313" key="2">
    <source>
        <dbReference type="EMBL" id="OUO57068.1"/>
    </source>
</evidence>
<name>A0A1Y4DJF4_9BACT</name>
<keyword evidence="1" id="KW-0472">Membrane</keyword>
<organism evidence="2 3">
    <name type="scientific">Candidatus Avelusimicrobium gallicola</name>
    <dbReference type="NCBI Taxonomy" id="2562704"/>
    <lineage>
        <taxon>Bacteria</taxon>
        <taxon>Pseudomonadati</taxon>
        <taxon>Elusimicrobiota</taxon>
        <taxon>Elusimicrobia</taxon>
        <taxon>Elusimicrobiales</taxon>
        <taxon>Elusimicrobiaceae</taxon>
        <taxon>Candidatus Avelusimicrobium</taxon>
    </lineage>
</organism>
<gene>
    <name evidence="2" type="ORF">B5F75_04265</name>
</gene>
<sequence>MKFIVALQNRMEALKAQALGCLKKKEGQNTIEYVLMLVVVVGVAGLAGVLIKKFMPDLFEQVKGKITGSMNEM</sequence>
<keyword evidence="1" id="KW-0812">Transmembrane</keyword>
<protein>
    <submittedName>
        <fullName evidence="2">Uncharacterized protein</fullName>
    </submittedName>
</protein>
<reference evidence="3" key="1">
    <citation type="submission" date="2017-04" db="EMBL/GenBank/DDBJ databases">
        <title>Function of individual gut microbiota members based on whole genome sequencing of pure cultures obtained from chicken caecum.</title>
        <authorList>
            <person name="Medvecky M."/>
            <person name="Cejkova D."/>
            <person name="Polansky O."/>
            <person name="Karasova D."/>
            <person name="Kubasova T."/>
            <person name="Cizek A."/>
            <person name="Rychlik I."/>
        </authorList>
    </citation>
    <scope>NUCLEOTIDE SEQUENCE [LARGE SCALE GENOMIC DNA]</scope>
    <source>
        <strain evidence="3">An273</strain>
    </source>
</reference>
<keyword evidence="3" id="KW-1185">Reference proteome</keyword>
<comment type="caution">
    <text evidence="2">The sequence shown here is derived from an EMBL/GenBank/DDBJ whole genome shotgun (WGS) entry which is preliminary data.</text>
</comment>
<dbReference type="RefSeq" id="WP_087288280.1">
    <property type="nucleotide sequence ID" value="NZ_NFJD01000002.1"/>
</dbReference>
<accession>A0A1Y4DJF4</accession>